<proteinExistence type="predicted"/>
<name>A0A8J8AYE3_9GAMM</name>
<accession>A0A8J8AYE3</accession>
<dbReference type="EMBL" id="JAGQFT020000004">
    <property type="protein sequence ID" value="MBS7456899.1"/>
    <property type="molecule type" value="Genomic_DNA"/>
</dbReference>
<reference evidence="1" key="2">
    <citation type="submission" date="2021-04" db="EMBL/GenBank/DDBJ databases">
        <authorList>
            <person name="Karlyshev A.V."/>
        </authorList>
    </citation>
    <scope>NUCLEOTIDE SEQUENCE</scope>
    <source>
        <strain evidence="1">LMG 29479</strain>
    </source>
</reference>
<gene>
    <name evidence="2" type="ORF">KB893_007105</name>
    <name evidence="1" type="ORF">KB893_00760</name>
</gene>
<evidence type="ECO:0000313" key="3">
    <source>
        <dbReference type="Proteomes" id="UP000675747"/>
    </source>
</evidence>
<evidence type="ECO:0000313" key="2">
    <source>
        <dbReference type="EMBL" id="MBS7456899.1"/>
    </source>
</evidence>
<comment type="caution">
    <text evidence="1">The sequence shown here is derived from an EMBL/GenBank/DDBJ whole genome shotgun (WGS) entry which is preliminary data.</text>
</comment>
<evidence type="ECO:0000313" key="1">
    <source>
        <dbReference type="EMBL" id="MBR0561053.1"/>
    </source>
</evidence>
<reference evidence="2 3" key="1">
    <citation type="journal article" date="2021" name="Microbiol. Resour. Announc.">
        <title>Draft Genome Sequence of Coralloluteibacterium stylophorae LMG 29479T.</title>
        <authorList>
            <person name="Karlyshev A.V."/>
            <person name="Kudryashova E.B."/>
            <person name="Ariskina E.V."/>
            <person name="Conroy A.P."/>
            <person name="Abidueva E.Y."/>
        </authorList>
    </citation>
    <scope>NUCLEOTIDE SEQUENCE [LARGE SCALE GENOMIC DNA]</scope>
    <source>
        <strain evidence="2 3">LMG 29479</strain>
    </source>
</reference>
<dbReference type="AlphaFoldDB" id="A0A8J8AYE3"/>
<dbReference type="RefSeq" id="WP_211925022.1">
    <property type="nucleotide sequence ID" value="NZ_JAGQFT020000004.1"/>
</dbReference>
<keyword evidence="3" id="KW-1185">Reference proteome</keyword>
<organism evidence="1">
    <name type="scientific">Coralloluteibacterium stylophorae</name>
    <dbReference type="NCBI Taxonomy" id="1776034"/>
    <lineage>
        <taxon>Bacteria</taxon>
        <taxon>Pseudomonadati</taxon>
        <taxon>Pseudomonadota</taxon>
        <taxon>Gammaproteobacteria</taxon>
        <taxon>Lysobacterales</taxon>
        <taxon>Lysobacteraceae</taxon>
        <taxon>Coralloluteibacterium</taxon>
    </lineage>
</organism>
<protein>
    <submittedName>
        <fullName evidence="1">Uncharacterized protein</fullName>
    </submittedName>
</protein>
<sequence length="151" mass="15720">MAAAQGNRTMRVLGLLLLLGAAGGAHHWWGMRAEAAAQARLASGPNGFVEVMMPPGTRPGTVVVLAPVNCPSEAARRADALAAALSRQGIPTVRSSRYEVDLVDPTPAQIAAVQQAATVMRGEIPAVFLDGAGAANPTLAEVVAEYRRTRR</sequence>
<dbReference type="Proteomes" id="UP000675747">
    <property type="component" value="Unassembled WGS sequence"/>
</dbReference>
<dbReference type="EMBL" id="JAGQFT010000002">
    <property type="protein sequence ID" value="MBR0561053.1"/>
    <property type="molecule type" value="Genomic_DNA"/>
</dbReference>